<evidence type="ECO:0000313" key="4">
    <source>
        <dbReference type="EMBL" id="KAF1912993.1"/>
    </source>
</evidence>
<dbReference type="GO" id="GO:0043386">
    <property type="term" value="P:mycotoxin biosynthetic process"/>
    <property type="evidence" value="ECO:0007669"/>
    <property type="project" value="InterPro"/>
</dbReference>
<protein>
    <recommendedName>
        <fullName evidence="6">Tat pathway signal sequence</fullName>
    </recommendedName>
</protein>
<dbReference type="PANTHER" id="PTHR33365:SF4">
    <property type="entry name" value="CYCLOCHLOROTINE BIOSYNTHESIS PROTEIN O"/>
    <property type="match status" value="1"/>
</dbReference>
<comment type="pathway">
    <text evidence="1">Mycotoxin biosynthesis.</text>
</comment>
<comment type="similarity">
    <text evidence="2">Belongs to the ustYa family.</text>
</comment>
<evidence type="ECO:0008006" key="6">
    <source>
        <dbReference type="Google" id="ProtNLM"/>
    </source>
</evidence>
<evidence type="ECO:0000256" key="2">
    <source>
        <dbReference type="ARBA" id="ARBA00035112"/>
    </source>
</evidence>
<evidence type="ECO:0000256" key="3">
    <source>
        <dbReference type="SAM" id="Phobius"/>
    </source>
</evidence>
<accession>A0A6A5QCD0</accession>
<proteinExistence type="inferred from homology"/>
<keyword evidence="3" id="KW-1133">Transmembrane helix</keyword>
<keyword evidence="5" id="KW-1185">Reference proteome</keyword>
<feature type="transmembrane region" description="Helical" evidence="3">
    <location>
        <begin position="38"/>
        <end position="62"/>
    </location>
</feature>
<organism evidence="4 5">
    <name type="scientific">Ampelomyces quisqualis</name>
    <name type="common">Powdery mildew agent</name>
    <dbReference type="NCBI Taxonomy" id="50730"/>
    <lineage>
        <taxon>Eukaryota</taxon>
        <taxon>Fungi</taxon>
        <taxon>Dikarya</taxon>
        <taxon>Ascomycota</taxon>
        <taxon>Pezizomycotina</taxon>
        <taxon>Dothideomycetes</taxon>
        <taxon>Pleosporomycetidae</taxon>
        <taxon>Pleosporales</taxon>
        <taxon>Pleosporineae</taxon>
        <taxon>Phaeosphaeriaceae</taxon>
        <taxon>Ampelomyces</taxon>
    </lineage>
</organism>
<dbReference type="AlphaFoldDB" id="A0A6A5QCD0"/>
<evidence type="ECO:0000313" key="5">
    <source>
        <dbReference type="Proteomes" id="UP000800096"/>
    </source>
</evidence>
<name>A0A6A5QCD0_AMPQU</name>
<keyword evidence="3" id="KW-0472">Membrane</keyword>
<dbReference type="EMBL" id="ML979139">
    <property type="protein sequence ID" value="KAF1912993.1"/>
    <property type="molecule type" value="Genomic_DNA"/>
</dbReference>
<dbReference type="Proteomes" id="UP000800096">
    <property type="component" value="Unassembled WGS sequence"/>
</dbReference>
<dbReference type="OrthoDB" id="3687641at2759"/>
<sequence length="260" mass="29559">MEKYADSPSASRDASDYEGAALLTANYMKQESERRRNYVYLTLFNLFIFTLSMLSLICAVMSQKDTSSYSAAKLMDQFGIYSPVMHEVTYSRVKFSVPTPLNSSKYVGTTDDVETAWKEIAHLPNQQVPIADFPKLSKPPTALRVADPVTGRPGYRVGLEVFHQLHCLNLLRMSTYPEHYTELWQSDTNGEAEKVRAHLDHCVETLRMNLMCMADVNVFTFHPVEGGEGYRPDYESAHVCRNFEGIRKWAVEHAVPDQDV</sequence>
<dbReference type="InterPro" id="IPR021765">
    <property type="entry name" value="UstYa-like"/>
</dbReference>
<evidence type="ECO:0000256" key="1">
    <source>
        <dbReference type="ARBA" id="ARBA00004685"/>
    </source>
</evidence>
<dbReference type="PANTHER" id="PTHR33365">
    <property type="entry name" value="YALI0B05434P"/>
    <property type="match status" value="1"/>
</dbReference>
<dbReference type="Pfam" id="PF11807">
    <property type="entry name" value="UstYa"/>
    <property type="match status" value="1"/>
</dbReference>
<reference evidence="4" key="1">
    <citation type="journal article" date="2020" name="Stud. Mycol.">
        <title>101 Dothideomycetes genomes: a test case for predicting lifestyles and emergence of pathogens.</title>
        <authorList>
            <person name="Haridas S."/>
            <person name="Albert R."/>
            <person name="Binder M."/>
            <person name="Bloem J."/>
            <person name="Labutti K."/>
            <person name="Salamov A."/>
            <person name="Andreopoulos B."/>
            <person name="Baker S."/>
            <person name="Barry K."/>
            <person name="Bills G."/>
            <person name="Bluhm B."/>
            <person name="Cannon C."/>
            <person name="Castanera R."/>
            <person name="Culley D."/>
            <person name="Daum C."/>
            <person name="Ezra D."/>
            <person name="Gonzalez J."/>
            <person name="Henrissat B."/>
            <person name="Kuo A."/>
            <person name="Liang C."/>
            <person name="Lipzen A."/>
            <person name="Lutzoni F."/>
            <person name="Magnuson J."/>
            <person name="Mondo S."/>
            <person name="Nolan M."/>
            <person name="Ohm R."/>
            <person name="Pangilinan J."/>
            <person name="Park H.-J."/>
            <person name="Ramirez L."/>
            <person name="Alfaro M."/>
            <person name="Sun H."/>
            <person name="Tritt A."/>
            <person name="Yoshinaga Y."/>
            <person name="Zwiers L.-H."/>
            <person name="Turgeon B."/>
            <person name="Goodwin S."/>
            <person name="Spatafora J."/>
            <person name="Crous P."/>
            <person name="Grigoriev I."/>
        </authorList>
    </citation>
    <scope>NUCLEOTIDE SEQUENCE</scope>
    <source>
        <strain evidence="4">HMLAC05119</strain>
    </source>
</reference>
<gene>
    <name evidence="4" type="ORF">BDU57DRAFT_589758</name>
</gene>
<keyword evidence="3" id="KW-0812">Transmembrane</keyword>